<evidence type="ECO:0000313" key="2">
    <source>
        <dbReference type="Proteomes" id="UP001549291"/>
    </source>
</evidence>
<comment type="caution">
    <text evidence="1">The sequence shown here is derived from an EMBL/GenBank/DDBJ whole genome shotgun (WGS) entry which is preliminary data.</text>
</comment>
<proteinExistence type="predicted"/>
<keyword evidence="2" id="KW-1185">Reference proteome</keyword>
<evidence type="ECO:0000313" key="1">
    <source>
        <dbReference type="EMBL" id="MET4723546.1"/>
    </source>
</evidence>
<reference evidence="1 2" key="1">
    <citation type="submission" date="2024-06" db="EMBL/GenBank/DDBJ databases">
        <title>Genomic Encyclopedia of Type Strains, Phase V (KMG-V): Genome sequencing to study the core and pangenomes of soil and plant-associated prokaryotes.</title>
        <authorList>
            <person name="Whitman W."/>
        </authorList>
    </citation>
    <scope>NUCLEOTIDE SEQUENCE [LARGE SCALE GENOMIC DNA]</scope>
    <source>
        <strain evidence="1 2">USDA 160</strain>
    </source>
</reference>
<sequence>MAGNGRRARSYKIDTKLCRMKMDAVLTPWPNPFVLSRKKGLLFQPLGSIVSVSAGPARDSPTMPQTSACTPAAKRVFDFESATGR</sequence>
<gene>
    <name evidence="1" type="ORF">ABIF63_007652</name>
</gene>
<name>A0ABV2S2Y3_BRAJP</name>
<accession>A0ABV2S2Y3</accession>
<organism evidence="1 2">
    <name type="scientific">Bradyrhizobium japonicum</name>
    <dbReference type="NCBI Taxonomy" id="375"/>
    <lineage>
        <taxon>Bacteria</taxon>
        <taxon>Pseudomonadati</taxon>
        <taxon>Pseudomonadota</taxon>
        <taxon>Alphaproteobacteria</taxon>
        <taxon>Hyphomicrobiales</taxon>
        <taxon>Nitrobacteraceae</taxon>
        <taxon>Bradyrhizobium</taxon>
    </lineage>
</organism>
<dbReference type="EMBL" id="JBEPTQ010000002">
    <property type="protein sequence ID" value="MET4723546.1"/>
    <property type="molecule type" value="Genomic_DNA"/>
</dbReference>
<protein>
    <submittedName>
        <fullName evidence="1">Uncharacterized protein</fullName>
    </submittedName>
</protein>
<dbReference type="Proteomes" id="UP001549291">
    <property type="component" value="Unassembled WGS sequence"/>
</dbReference>